<dbReference type="Proteomes" id="UP000192927">
    <property type="component" value="Unassembled WGS sequence"/>
</dbReference>
<dbReference type="InterPro" id="IPR001878">
    <property type="entry name" value="Znf_CCHC"/>
</dbReference>
<evidence type="ECO:0000259" key="3">
    <source>
        <dbReference type="PROSITE" id="PS50158"/>
    </source>
</evidence>
<dbReference type="Pfam" id="PF03732">
    <property type="entry name" value="Retrotrans_gag"/>
    <property type="match status" value="1"/>
</dbReference>
<dbReference type="PANTHER" id="PTHR15503">
    <property type="entry name" value="LDOC1 RELATED"/>
    <property type="match status" value="1"/>
</dbReference>
<dbReference type="InterPro" id="IPR032567">
    <property type="entry name" value="RTL1-rel"/>
</dbReference>
<dbReference type="InterPro" id="IPR036875">
    <property type="entry name" value="Znf_CCHC_sf"/>
</dbReference>
<feature type="region of interest" description="Disordered" evidence="2">
    <location>
        <begin position="299"/>
        <end position="324"/>
    </location>
</feature>
<dbReference type="SUPFAM" id="SSF57756">
    <property type="entry name" value="Retrovirus zinc finger-like domains"/>
    <property type="match status" value="1"/>
</dbReference>
<protein>
    <submittedName>
        <fullName evidence="4">Zinc finger, CCHC-type</fullName>
    </submittedName>
</protein>
<dbReference type="GO" id="GO:0003676">
    <property type="term" value="F:nucleic acid binding"/>
    <property type="evidence" value="ECO:0007669"/>
    <property type="project" value="InterPro"/>
</dbReference>
<keyword evidence="1" id="KW-0863">Zinc-finger</keyword>
<evidence type="ECO:0000313" key="5">
    <source>
        <dbReference type="Proteomes" id="UP000192927"/>
    </source>
</evidence>
<dbReference type="Pfam" id="PF00098">
    <property type="entry name" value="zf-CCHC"/>
    <property type="match status" value="1"/>
</dbReference>
<keyword evidence="5" id="KW-1185">Reference proteome</keyword>
<dbReference type="PANTHER" id="PTHR15503:SF22">
    <property type="entry name" value="TRANSPOSON TY3-I GAG POLYPROTEIN"/>
    <property type="match status" value="1"/>
</dbReference>
<keyword evidence="1" id="KW-0862">Zinc</keyword>
<dbReference type="Gene3D" id="4.10.60.10">
    <property type="entry name" value="Zinc finger, CCHC-type"/>
    <property type="match status" value="1"/>
</dbReference>
<sequence length="403" mass="45618">MSTTGSTQGGSRAAAPRAEVVTTKSLKLATPTIFTGDRKKLDTFLLQLALYFKFNSSSFATDADKIHQAEESTRRMFASFNRFKSEIRMVFRDINRERRAERKLMQLRQTKSAADYTAHFTRLSAATNWEDAALTAMYYAGLKDAVKDEIARGERPDNLRAVTTMAIRIDNRLYERRKEKGQTAYGDERKIAAYMSGCKRNKNRHHRNDRYGPKPMEIDTIKPKKKKTFDGDCYNCGKKGHLARDCRGPQRTKRSGKVKKPGHKTLSWIGCYDNNCNVHQSEKEGAAWYPQGHISMMTEENSGEEPDIPSPPPRTEDPEPEGDPVREACRQHLAEEDEATVNLSYMQYTSQMLHDAIDRLDYRDMVDLTLMLGQLILSDTAPEGPEARLVRDGANGSGNDEAS</sequence>
<name>A0A1W5CWR7_9LECA</name>
<dbReference type="InterPro" id="IPR005162">
    <property type="entry name" value="Retrotrans_gag_dom"/>
</dbReference>
<evidence type="ECO:0000313" key="4">
    <source>
        <dbReference type="EMBL" id="SLM35308.1"/>
    </source>
</evidence>
<keyword evidence="1" id="KW-0479">Metal-binding</keyword>
<reference evidence="5" key="1">
    <citation type="submission" date="2017-03" db="EMBL/GenBank/DDBJ databases">
        <authorList>
            <person name="Sharma R."/>
            <person name="Thines M."/>
        </authorList>
    </citation>
    <scope>NUCLEOTIDE SEQUENCE [LARGE SCALE GENOMIC DNA]</scope>
</reference>
<organism evidence="4 5">
    <name type="scientific">Lasallia pustulata</name>
    <dbReference type="NCBI Taxonomy" id="136370"/>
    <lineage>
        <taxon>Eukaryota</taxon>
        <taxon>Fungi</taxon>
        <taxon>Dikarya</taxon>
        <taxon>Ascomycota</taxon>
        <taxon>Pezizomycotina</taxon>
        <taxon>Lecanoromycetes</taxon>
        <taxon>OSLEUM clade</taxon>
        <taxon>Umbilicariomycetidae</taxon>
        <taxon>Umbilicariales</taxon>
        <taxon>Umbilicariaceae</taxon>
        <taxon>Lasallia</taxon>
    </lineage>
</organism>
<dbReference type="EMBL" id="FWEW01000630">
    <property type="protein sequence ID" value="SLM35308.1"/>
    <property type="molecule type" value="Genomic_DNA"/>
</dbReference>
<proteinExistence type="predicted"/>
<feature type="domain" description="CCHC-type" evidence="3">
    <location>
        <begin position="233"/>
        <end position="247"/>
    </location>
</feature>
<dbReference type="PROSITE" id="PS50158">
    <property type="entry name" value="ZF_CCHC"/>
    <property type="match status" value="1"/>
</dbReference>
<evidence type="ECO:0000256" key="2">
    <source>
        <dbReference type="SAM" id="MobiDB-lite"/>
    </source>
</evidence>
<dbReference type="AlphaFoldDB" id="A0A1W5CWR7"/>
<evidence type="ECO:0000256" key="1">
    <source>
        <dbReference type="PROSITE-ProRule" id="PRU00047"/>
    </source>
</evidence>
<accession>A0A1W5CWR7</accession>
<dbReference type="GO" id="GO:0008270">
    <property type="term" value="F:zinc ion binding"/>
    <property type="evidence" value="ECO:0007669"/>
    <property type="project" value="UniProtKB-KW"/>
</dbReference>
<dbReference type="SMART" id="SM00343">
    <property type="entry name" value="ZnF_C2HC"/>
    <property type="match status" value="1"/>
</dbReference>